<organism evidence="1 2">
    <name type="scientific">Methylocaldum szegediense</name>
    <dbReference type="NCBI Taxonomy" id="73780"/>
    <lineage>
        <taxon>Bacteria</taxon>
        <taxon>Pseudomonadati</taxon>
        <taxon>Pseudomonadota</taxon>
        <taxon>Gammaproteobacteria</taxon>
        <taxon>Methylococcales</taxon>
        <taxon>Methylococcaceae</taxon>
        <taxon>Methylocaldum</taxon>
    </lineage>
</organism>
<reference evidence="1 2" key="1">
    <citation type="submission" date="2023-03" db="EMBL/GenBank/DDBJ databases">
        <authorList>
            <person name="Pearce D."/>
        </authorList>
    </citation>
    <scope>NUCLEOTIDE SEQUENCE [LARGE SCALE GENOMIC DNA]</scope>
    <source>
        <strain evidence="1">Msz</strain>
    </source>
</reference>
<name>A0ABN8X0Q6_9GAMM</name>
<dbReference type="EMBL" id="OX458333">
    <property type="protein sequence ID" value="CAI8752733.1"/>
    <property type="molecule type" value="Genomic_DNA"/>
</dbReference>
<protein>
    <submittedName>
        <fullName evidence="1">Uncharacterized protein</fullName>
    </submittedName>
</protein>
<gene>
    <name evidence="1" type="ORF">MSZNOR_0680</name>
</gene>
<proteinExistence type="predicted"/>
<sequence>MNRSVRRFPERTRLIHGDDRCVQFLAIGVSLGLIDNSPELGLQLAGGGFHLAGGGAKAIHSKTGVGFRLT</sequence>
<keyword evidence="2" id="KW-1185">Reference proteome</keyword>
<dbReference type="Proteomes" id="UP001162030">
    <property type="component" value="Chromosome"/>
</dbReference>
<evidence type="ECO:0000313" key="2">
    <source>
        <dbReference type="Proteomes" id="UP001162030"/>
    </source>
</evidence>
<accession>A0ABN8X0Q6</accession>
<evidence type="ECO:0000313" key="1">
    <source>
        <dbReference type="EMBL" id="CAI8752733.1"/>
    </source>
</evidence>